<gene>
    <name evidence="1" type="ORF">NC998_07950</name>
</gene>
<evidence type="ECO:0000313" key="2">
    <source>
        <dbReference type="Proteomes" id="UP001464891"/>
    </source>
</evidence>
<keyword evidence="2" id="KW-1185">Reference proteome</keyword>
<reference evidence="1 2" key="1">
    <citation type="submission" date="2022-04" db="EMBL/GenBank/DDBJ databases">
        <title>Positive selection, recombination, and allopatry shape intraspecific diversity of widespread and dominant cyanobacteria.</title>
        <authorList>
            <person name="Wei J."/>
            <person name="Shu W."/>
            <person name="Hu C."/>
        </authorList>
    </citation>
    <scope>NUCLEOTIDE SEQUENCE [LARGE SCALE GENOMIC DNA]</scope>
    <source>
        <strain evidence="1 2">GB2-A4</strain>
    </source>
</reference>
<proteinExistence type="predicted"/>
<name>A0ABV0J5I6_9CYAN</name>
<accession>A0ABV0J5I6</accession>
<dbReference type="RefSeq" id="WP_190439487.1">
    <property type="nucleotide sequence ID" value="NZ_JAMPKM010000003.1"/>
</dbReference>
<protein>
    <submittedName>
        <fullName evidence="1">Uncharacterized protein</fullName>
    </submittedName>
</protein>
<comment type="caution">
    <text evidence="1">The sequence shown here is derived from an EMBL/GenBank/DDBJ whole genome shotgun (WGS) entry which is preliminary data.</text>
</comment>
<dbReference type="EMBL" id="JAMPKM010000003">
    <property type="protein sequence ID" value="MEP0817027.1"/>
    <property type="molecule type" value="Genomic_DNA"/>
</dbReference>
<sequence length="82" mass="9393">MKPHFLNSSSLAAVALLDADKPFFGDRSPLQQFFASGDREWDNTANNLHKKCSIQRLFEIRRLVEYRNHDLFDLGTLNPSGL</sequence>
<evidence type="ECO:0000313" key="1">
    <source>
        <dbReference type="EMBL" id="MEP0817027.1"/>
    </source>
</evidence>
<dbReference type="Proteomes" id="UP001464891">
    <property type="component" value="Unassembled WGS sequence"/>
</dbReference>
<organism evidence="1 2">
    <name type="scientific">Trichocoleus desertorum GB2-A4</name>
    <dbReference type="NCBI Taxonomy" id="2933944"/>
    <lineage>
        <taxon>Bacteria</taxon>
        <taxon>Bacillati</taxon>
        <taxon>Cyanobacteriota</taxon>
        <taxon>Cyanophyceae</taxon>
        <taxon>Leptolyngbyales</taxon>
        <taxon>Trichocoleusaceae</taxon>
        <taxon>Trichocoleus</taxon>
    </lineage>
</organism>